<keyword evidence="2" id="KW-0804">Transcription</keyword>
<sequence length="366" mass="42368">MIIHRYRHIISLSISSNSLHRSQNQIFWRPISSKPIPVSDFLINRHGFSPETASTVSKTLTLVRNPEKSDSVLKIFKKCGFSNTHIENIVKFFPQILSAHPDKTIKPKIKNFLDLGFSTTDIADIVANYPWVLRTSADKQLFSIAWLKDFVGTNSGMSKVFKRSSWFLGINLKKTVIPNVEFMKSCGVCDDQINKLLYNFPRLFTFKPDAIKCLVRRVDEMGYDRKSKMFVHAIRILSSLTEEKWELKKEMFRRLGWSEDDILFVFKRNPNPFAVSDKKIREIAKYLENAGGYDSSFLVLHPEMCLYSLEGRIKPRFQIWQILRSKKLLNASLPTVCKMRDEVFSEKCVLPYVDIVGKYCKADDGK</sequence>
<dbReference type="InterPro" id="IPR038538">
    <property type="entry name" value="MTERF_sf"/>
</dbReference>
<gene>
    <name evidence="4" type="ORF">Scep_018583</name>
</gene>
<reference evidence="4 5" key="1">
    <citation type="submission" date="2024-01" db="EMBL/GenBank/DDBJ databases">
        <title>Genome assemblies of Stephania.</title>
        <authorList>
            <person name="Yang L."/>
        </authorList>
    </citation>
    <scope>NUCLEOTIDE SEQUENCE [LARGE SCALE GENOMIC DNA]</scope>
    <source>
        <strain evidence="4">JXDWG</strain>
        <tissue evidence="4">Leaf</tissue>
    </source>
</reference>
<dbReference type="PANTHER" id="PTHR13068:SF130">
    <property type="entry name" value="TRANSCRIPTION TERMINATION FACTOR MTERF6, CHLOROPLASTIC_MITOCHONDRIAL-LIKE"/>
    <property type="match status" value="1"/>
</dbReference>
<keyword evidence="5" id="KW-1185">Reference proteome</keyword>
<comment type="caution">
    <text evidence="4">The sequence shown here is derived from an EMBL/GenBank/DDBJ whole genome shotgun (WGS) entry which is preliminary data.</text>
</comment>
<dbReference type="SMART" id="SM00733">
    <property type="entry name" value="Mterf"/>
    <property type="match status" value="7"/>
</dbReference>
<evidence type="ECO:0000256" key="3">
    <source>
        <dbReference type="ARBA" id="ARBA00022946"/>
    </source>
</evidence>
<dbReference type="Proteomes" id="UP001419268">
    <property type="component" value="Unassembled WGS sequence"/>
</dbReference>
<protein>
    <submittedName>
        <fullName evidence="4">Uncharacterized protein</fullName>
    </submittedName>
</protein>
<evidence type="ECO:0000256" key="2">
    <source>
        <dbReference type="ARBA" id="ARBA00022472"/>
    </source>
</evidence>
<keyword evidence="3" id="KW-0809">Transit peptide</keyword>
<dbReference type="GO" id="GO:0006353">
    <property type="term" value="P:DNA-templated transcription termination"/>
    <property type="evidence" value="ECO:0007669"/>
    <property type="project" value="UniProtKB-KW"/>
</dbReference>
<proteinExistence type="inferred from homology"/>
<keyword evidence="2" id="KW-0805">Transcription regulation</keyword>
<dbReference type="Pfam" id="PF02536">
    <property type="entry name" value="mTERF"/>
    <property type="match status" value="1"/>
</dbReference>
<evidence type="ECO:0000256" key="1">
    <source>
        <dbReference type="ARBA" id="ARBA00007692"/>
    </source>
</evidence>
<dbReference type="GO" id="GO:0003676">
    <property type="term" value="F:nucleic acid binding"/>
    <property type="evidence" value="ECO:0007669"/>
    <property type="project" value="InterPro"/>
</dbReference>
<dbReference type="Gene3D" id="1.25.70.10">
    <property type="entry name" value="Transcription termination factor 3, mitochondrial"/>
    <property type="match status" value="1"/>
</dbReference>
<dbReference type="PANTHER" id="PTHR13068">
    <property type="entry name" value="CGI-12 PROTEIN-RELATED"/>
    <property type="match status" value="1"/>
</dbReference>
<name>A0AAP0I975_9MAGN</name>
<keyword evidence="2" id="KW-0806">Transcription termination</keyword>
<organism evidence="4 5">
    <name type="scientific">Stephania cephalantha</name>
    <dbReference type="NCBI Taxonomy" id="152367"/>
    <lineage>
        <taxon>Eukaryota</taxon>
        <taxon>Viridiplantae</taxon>
        <taxon>Streptophyta</taxon>
        <taxon>Embryophyta</taxon>
        <taxon>Tracheophyta</taxon>
        <taxon>Spermatophyta</taxon>
        <taxon>Magnoliopsida</taxon>
        <taxon>Ranunculales</taxon>
        <taxon>Menispermaceae</taxon>
        <taxon>Menispermoideae</taxon>
        <taxon>Cissampelideae</taxon>
        <taxon>Stephania</taxon>
    </lineage>
</organism>
<dbReference type="EMBL" id="JBBNAG010000008">
    <property type="protein sequence ID" value="KAK9111064.1"/>
    <property type="molecule type" value="Genomic_DNA"/>
</dbReference>
<dbReference type="FunFam" id="1.25.70.10:FF:000001">
    <property type="entry name" value="Mitochondrial transcription termination factor-like"/>
    <property type="match status" value="1"/>
</dbReference>
<comment type="similarity">
    <text evidence="1">Belongs to the mTERF family.</text>
</comment>
<accession>A0AAP0I975</accession>
<evidence type="ECO:0000313" key="4">
    <source>
        <dbReference type="EMBL" id="KAK9111064.1"/>
    </source>
</evidence>
<dbReference type="AlphaFoldDB" id="A0AAP0I975"/>
<dbReference type="InterPro" id="IPR003690">
    <property type="entry name" value="MTERF"/>
</dbReference>
<evidence type="ECO:0000313" key="5">
    <source>
        <dbReference type="Proteomes" id="UP001419268"/>
    </source>
</evidence>